<dbReference type="SUPFAM" id="SSF55729">
    <property type="entry name" value="Acyl-CoA N-acyltransferases (Nat)"/>
    <property type="match status" value="1"/>
</dbReference>
<name>A0A369BKC6_9GAMM</name>
<keyword evidence="2" id="KW-0012">Acyltransferase</keyword>
<dbReference type="PANTHER" id="PTHR43877">
    <property type="entry name" value="AMINOALKYLPHOSPHONATE N-ACETYLTRANSFERASE-RELATED-RELATED"/>
    <property type="match status" value="1"/>
</dbReference>
<evidence type="ECO:0000259" key="3">
    <source>
        <dbReference type="PROSITE" id="PS51186"/>
    </source>
</evidence>
<keyword evidence="5" id="KW-1185">Reference proteome</keyword>
<feature type="domain" description="N-acetyltransferase" evidence="3">
    <location>
        <begin position="3"/>
        <end position="145"/>
    </location>
</feature>
<dbReference type="AlphaFoldDB" id="A0A369BKC6"/>
<accession>A0A369BKC6</accession>
<keyword evidence="1 4" id="KW-0808">Transferase</keyword>
<protein>
    <submittedName>
        <fullName evidence="4">Acetyltransferase (GNAT) family protein</fullName>
    </submittedName>
</protein>
<dbReference type="Gene3D" id="3.40.630.30">
    <property type="match status" value="1"/>
</dbReference>
<dbReference type="GO" id="GO:0016747">
    <property type="term" value="F:acyltransferase activity, transferring groups other than amino-acyl groups"/>
    <property type="evidence" value="ECO:0007669"/>
    <property type="project" value="InterPro"/>
</dbReference>
<dbReference type="EMBL" id="QPJY01000019">
    <property type="protein sequence ID" value="RCX22013.1"/>
    <property type="molecule type" value="Genomic_DNA"/>
</dbReference>
<dbReference type="InterPro" id="IPR050832">
    <property type="entry name" value="Bact_Acetyltransf"/>
</dbReference>
<gene>
    <name evidence="4" type="ORF">DFQ59_11930</name>
</gene>
<dbReference type="PROSITE" id="PS51186">
    <property type="entry name" value="GNAT"/>
    <property type="match status" value="1"/>
</dbReference>
<dbReference type="PANTHER" id="PTHR43877:SF2">
    <property type="entry name" value="AMINOALKYLPHOSPHONATE N-ACETYLTRANSFERASE-RELATED"/>
    <property type="match status" value="1"/>
</dbReference>
<dbReference type="CDD" id="cd04301">
    <property type="entry name" value="NAT_SF"/>
    <property type="match status" value="1"/>
</dbReference>
<dbReference type="Pfam" id="PF00583">
    <property type="entry name" value="Acetyltransf_1"/>
    <property type="match status" value="1"/>
</dbReference>
<dbReference type="Proteomes" id="UP000252707">
    <property type="component" value="Unassembled WGS sequence"/>
</dbReference>
<dbReference type="InterPro" id="IPR000182">
    <property type="entry name" value="GNAT_dom"/>
</dbReference>
<comment type="caution">
    <text evidence="4">The sequence shown here is derived from an EMBL/GenBank/DDBJ whole genome shotgun (WGS) entry which is preliminary data.</text>
</comment>
<reference evidence="4 5" key="1">
    <citation type="submission" date="2018-07" db="EMBL/GenBank/DDBJ databases">
        <title>Genomic Encyclopedia of Type Strains, Phase IV (KMG-IV): sequencing the most valuable type-strain genomes for metagenomic binning, comparative biology and taxonomic classification.</title>
        <authorList>
            <person name="Goeker M."/>
        </authorList>
    </citation>
    <scope>NUCLEOTIDE SEQUENCE [LARGE SCALE GENOMIC DNA]</scope>
    <source>
        <strain evidence="4 5">DSM 26407</strain>
    </source>
</reference>
<evidence type="ECO:0000256" key="2">
    <source>
        <dbReference type="ARBA" id="ARBA00023315"/>
    </source>
</evidence>
<dbReference type="InterPro" id="IPR016181">
    <property type="entry name" value="Acyl_CoA_acyltransferase"/>
</dbReference>
<proteinExistence type="predicted"/>
<evidence type="ECO:0000313" key="4">
    <source>
        <dbReference type="EMBL" id="RCX22013.1"/>
    </source>
</evidence>
<organism evidence="4 5">
    <name type="scientific">Thioalbus denitrificans</name>
    <dbReference type="NCBI Taxonomy" id="547122"/>
    <lineage>
        <taxon>Bacteria</taxon>
        <taxon>Pseudomonadati</taxon>
        <taxon>Pseudomonadota</taxon>
        <taxon>Gammaproteobacteria</taxon>
        <taxon>Chromatiales</taxon>
        <taxon>Ectothiorhodospiraceae</taxon>
        <taxon>Thioalbus</taxon>
    </lineage>
</organism>
<sequence>MEPEIRPASTDADIAACFPVMVQLRPRLAAGEFVARVRAQMEQGYRLAALREAGAVRAVAGYRTGLNLAWGRFLYVDDLVTAADARSRGHGRALLAWLEAEARRLGCDQLHLDSGRQRVDAHRFYAREGLDGGSLHFMKRLREER</sequence>
<evidence type="ECO:0000313" key="5">
    <source>
        <dbReference type="Proteomes" id="UP000252707"/>
    </source>
</evidence>
<evidence type="ECO:0000256" key="1">
    <source>
        <dbReference type="ARBA" id="ARBA00022679"/>
    </source>
</evidence>
<dbReference type="RefSeq" id="WP_245937337.1">
    <property type="nucleotide sequence ID" value="NZ_QPJY01000019.1"/>
</dbReference>